<gene>
    <name evidence="1" type="ORF">E2986_13996</name>
</gene>
<name>A0A833RRR9_9HYME</name>
<evidence type="ECO:0000313" key="1">
    <source>
        <dbReference type="EMBL" id="KAF3422071.1"/>
    </source>
</evidence>
<dbReference type="AlphaFoldDB" id="A0A833RRR9"/>
<organism evidence="1 2">
    <name type="scientific">Frieseomelitta varia</name>
    <dbReference type="NCBI Taxonomy" id="561572"/>
    <lineage>
        <taxon>Eukaryota</taxon>
        <taxon>Metazoa</taxon>
        <taxon>Ecdysozoa</taxon>
        <taxon>Arthropoda</taxon>
        <taxon>Hexapoda</taxon>
        <taxon>Insecta</taxon>
        <taxon>Pterygota</taxon>
        <taxon>Neoptera</taxon>
        <taxon>Endopterygota</taxon>
        <taxon>Hymenoptera</taxon>
        <taxon>Apocrita</taxon>
        <taxon>Aculeata</taxon>
        <taxon>Apoidea</taxon>
        <taxon>Anthophila</taxon>
        <taxon>Apidae</taxon>
        <taxon>Frieseomelitta</taxon>
    </lineage>
</organism>
<dbReference type="Proteomes" id="UP000655588">
    <property type="component" value="Unassembled WGS sequence"/>
</dbReference>
<comment type="caution">
    <text evidence="1">The sequence shown here is derived from an EMBL/GenBank/DDBJ whole genome shotgun (WGS) entry which is preliminary data.</text>
</comment>
<accession>A0A833RRR9</accession>
<evidence type="ECO:0000313" key="2">
    <source>
        <dbReference type="Proteomes" id="UP000655588"/>
    </source>
</evidence>
<reference evidence="1" key="1">
    <citation type="submission" date="2019-11" db="EMBL/GenBank/DDBJ databases">
        <title>The nuclear and mitochondrial genomes of Frieseomelitta varia - a highly eusocial stingless bee (Meliponini) with a permanently sterile worker caste.</title>
        <authorList>
            <person name="Freitas F.C.P."/>
            <person name="Lourenco A.P."/>
            <person name="Nunes F.M.F."/>
            <person name="Paschoal A.R."/>
            <person name="Abreu F.C.P."/>
            <person name="Barbin F.O."/>
            <person name="Bataglia L."/>
            <person name="Cardoso-Junior C.A.M."/>
            <person name="Cervoni M.S."/>
            <person name="Silva S.R."/>
            <person name="Dalarmi F."/>
            <person name="Del Lama M.A."/>
            <person name="Depintor T.S."/>
            <person name="Ferreira K.M."/>
            <person name="Goria P.S."/>
            <person name="Jaskot M.C."/>
            <person name="Lago D.C."/>
            <person name="Luna-Lucena D."/>
            <person name="Moda L.M."/>
            <person name="Nascimento L."/>
            <person name="Pedrino M."/>
            <person name="Rabico F.O."/>
            <person name="Sanches F.C."/>
            <person name="Santos D.E."/>
            <person name="Santos C.G."/>
            <person name="Vieira J."/>
            <person name="Lopes T.F."/>
            <person name="Barchuk A.R."/>
            <person name="Hartfelder K."/>
            <person name="Simoes Z.L.P."/>
            <person name="Bitondi M.M.G."/>
            <person name="Pinheiro D.G."/>
        </authorList>
    </citation>
    <scope>NUCLEOTIDE SEQUENCE</scope>
    <source>
        <strain evidence="1">USP_RPSP 00005682</strain>
        <tissue evidence="1">Whole individual</tissue>
    </source>
</reference>
<protein>
    <submittedName>
        <fullName evidence="1">Uncharacterized protein</fullName>
    </submittedName>
</protein>
<sequence length="159" mass="18470">MYPILSKYNKFSRLNDGNGNERTNGKMNRRATETEWQNVMENKVKRRKKYTGSIEKKTKETEKAILLEEKLKEQQAKGRVQNSAAGTYIKFQSHHEEVTTHETRPGPNPNHPPLHASNSAFLRNAEILFYLARVYEQRRQRFNSAISNLSLNLNSKAHV</sequence>
<dbReference type="EMBL" id="WNWW01000782">
    <property type="protein sequence ID" value="KAF3422071.1"/>
    <property type="molecule type" value="Genomic_DNA"/>
</dbReference>
<proteinExistence type="predicted"/>
<keyword evidence="2" id="KW-1185">Reference proteome</keyword>